<proteinExistence type="predicted"/>
<name>A0ACB5UCL3_AMBMO</name>
<evidence type="ECO:0000313" key="1">
    <source>
        <dbReference type="EMBL" id="GMF07531.1"/>
    </source>
</evidence>
<gene>
    <name evidence="1" type="ORF">Amon02_001294400</name>
</gene>
<protein>
    <submittedName>
        <fullName evidence="1">Unnamed protein product</fullName>
    </submittedName>
</protein>
<reference evidence="1" key="1">
    <citation type="submission" date="2023-04" db="EMBL/GenBank/DDBJ databases">
        <title>Ambrosiozyma monospora NBRC 10751.</title>
        <authorList>
            <person name="Ichikawa N."/>
            <person name="Sato H."/>
            <person name="Tonouchi N."/>
        </authorList>
    </citation>
    <scope>NUCLEOTIDE SEQUENCE</scope>
    <source>
        <strain evidence="1">NBRC 10751</strain>
    </source>
</reference>
<keyword evidence="2" id="KW-1185">Reference proteome</keyword>
<dbReference type="Proteomes" id="UP001165064">
    <property type="component" value="Unassembled WGS sequence"/>
</dbReference>
<organism evidence="1 2">
    <name type="scientific">Ambrosiozyma monospora</name>
    <name type="common">Yeast</name>
    <name type="synonym">Endomycopsis monosporus</name>
    <dbReference type="NCBI Taxonomy" id="43982"/>
    <lineage>
        <taxon>Eukaryota</taxon>
        <taxon>Fungi</taxon>
        <taxon>Dikarya</taxon>
        <taxon>Ascomycota</taxon>
        <taxon>Saccharomycotina</taxon>
        <taxon>Pichiomycetes</taxon>
        <taxon>Pichiales</taxon>
        <taxon>Pichiaceae</taxon>
        <taxon>Ambrosiozyma</taxon>
    </lineage>
</organism>
<comment type="caution">
    <text evidence="1">The sequence shown here is derived from an EMBL/GenBank/DDBJ whole genome shotgun (WGS) entry which is preliminary data.</text>
</comment>
<sequence length="89" mass="10630">MKLLVEERSGFMRDNIGIWIAAKNEIGEVLDENVKLTQNLRLKVTAFKNQSKKIRNKIRIKDWWFKLWLFFCFLFVIAMTVILVVLTVR</sequence>
<accession>A0ACB5UCL3</accession>
<evidence type="ECO:0000313" key="2">
    <source>
        <dbReference type="Proteomes" id="UP001165064"/>
    </source>
</evidence>
<dbReference type="EMBL" id="BSXS01016281">
    <property type="protein sequence ID" value="GMF07531.1"/>
    <property type="molecule type" value="Genomic_DNA"/>
</dbReference>